<name>A0ABU7SL66_9ACTN</name>
<proteinExistence type="predicted"/>
<keyword evidence="5" id="KW-1185">Reference proteome</keyword>
<comment type="caution">
    <text evidence="4">The sequence shown here is derived from an EMBL/GenBank/DDBJ whole genome shotgun (WGS) entry which is preliminary data.</text>
</comment>
<protein>
    <submittedName>
        <fullName evidence="4">Glycosyltransferase</fullName>
        <ecNumber evidence="4">2.4.-.-</ecNumber>
    </submittedName>
</protein>
<evidence type="ECO:0000256" key="2">
    <source>
        <dbReference type="ARBA" id="ARBA00022679"/>
    </source>
</evidence>
<dbReference type="EMBL" id="JAZGQL010000028">
    <property type="protein sequence ID" value="MEE6310711.1"/>
    <property type="molecule type" value="Genomic_DNA"/>
</dbReference>
<dbReference type="RefSeq" id="WP_331210740.1">
    <property type="nucleotide sequence ID" value="NZ_JAZGQL010000028.1"/>
</dbReference>
<feature type="domain" description="Glycosyltransferase subfamily 4-like N-terminal" evidence="3">
    <location>
        <begin position="17"/>
        <end position="176"/>
    </location>
</feature>
<dbReference type="Pfam" id="PF13692">
    <property type="entry name" value="Glyco_trans_1_4"/>
    <property type="match status" value="1"/>
</dbReference>
<dbReference type="SUPFAM" id="SSF53756">
    <property type="entry name" value="UDP-Glycosyltransferase/glycogen phosphorylase"/>
    <property type="match status" value="1"/>
</dbReference>
<dbReference type="GO" id="GO:0016757">
    <property type="term" value="F:glycosyltransferase activity"/>
    <property type="evidence" value="ECO:0007669"/>
    <property type="project" value="UniProtKB-KW"/>
</dbReference>
<reference evidence="4 5" key="1">
    <citation type="submission" date="2024-01" db="EMBL/GenBank/DDBJ databases">
        <title>Genome insights into Plantactinospora veratri sp. nov.</title>
        <authorList>
            <person name="Wang L."/>
        </authorList>
    </citation>
    <scope>NUCLEOTIDE SEQUENCE [LARGE SCALE GENOMIC DNA]</scope>
    <source>
        <strain evidence="4 5">NEAU-FHS4</strain>
    </source>
</reference>
<gene>
    <name evidence="4" type="ORF">V1634_28100</name>
</gene>
<keyword evidence="1 4" id="KW-0328">Glycosyltransferase</keyword>
<dbReference type="Proteomes" id="UP001339911">
    <property type="component" value="Unassembled WGS sequence"/>
</dbReference>
<dbReference type="Gene3D" id="3.40.50.2000">
    <property type="entry name" value="Glycogen Phosphorylase B"/>
    <property type="match status" value="2"/>
</dbReference>
<keyword evidence="2 4" id="KW-0808">Transferase</keyword>
<evidence type="ECO:0000313" key="4">
    <source>
        <dbReference type="EMBL" id="MEE6310711.1"/>
    </source>
</evidence>
<evidence type="ECO:0000259" key="3">
    <source>
        <dbReference type="Pfam" id="PF13439"/>
    </source>
</evidence>
<dbReference type="InterPro" id="IPR028098">
    <property type="entry name" value="Glyco_trans_4-like_N"/>
</dbReference>
<dbReference type="PANTHER" id="PTHR12526">
    <property type="entry name" value="GLYCOSYLTRANSFERASE"/>
    <property type="match status" value="1"/>
</dbReference>
<organism evidence="4 5">
    <name type="scientific">Plantactinospora veratri</name>
    <dbReference type="NCBI Taxonomy" id="1436122"/>
    <lineage>
        <taxon>Bacteria</taxon>
        <taxon>Bacillati</taxon>
        <taxon>Actinomycetota</taxon>
        <taxon>Actinomycetes</taxon>
        <taxon>Micromonosporales</taxon>
        <taxon>Micromonosporaceae</taxon>
        <taxon>Plantactinospora</taxon>
    </lineage>
</organism>
<sequence>MARSYGFLSTHPPTQCGLATFNAALAAHLAADGPPDGVVRIVDAGEDPAGPAAQTTGHAGPVGPEVVHDWSTRTVAGWRDAAAALDRYDIAVVQHEYGIYPGPDGADVLPLLRRLTVPSIVVLHTVLAHPTAGQKAVLEQLVEAASAVVTMTDTARDRLLVGYTVDPGKVTVIPHGAAELAAPAIEPRERPHLLTWGLLGPGKGIEWALRALARLRDLRPMPSYTVAGRTHPKVLEQDGEAYRAELHRLGAILGVSHAVDYQPVYHDETALGRLIRSADAVVLPYDSREQVTSGVLVAAVAAGIPVVATPFPHAVEMLTDGPGLLVPHQNPAALAAAIRRILTEPGLAASLADRTRTRIPTLRWPAVAARYHALAKRLLTDRVHTGGSPAVTAAPA</sequence>
<evidence type="ECO:0000256" key="1">
    <source>
        <dbReference type="ARBA" id="ARBA00022676"/>
    </source>
</evidence>
<dbReference type="EC" id="2.4.-.-" evidence="4"/>
<dbReference type="Pfam" id="PF13439">
    <property type="entry name" value="Glyco_transf_4"/>
    <property type="match status" value="1"/>
</dbReference>
<accession>A0ABU7SL66</accession>
<evidence type="ECO:0000313" key="5">
    <source>
        <dbReference type="Proteomes" id="UP001339911"/>
    </source>
</evidence>